<dbReference type="PANTHER" id="PTHR23513:SF6">
    <property type="entry name" value="MAJOR FACILITATOR SUPERFAMILY ASSOCIATED DOMAIN-CONTAINING PROTEIN"/>
    <property type="match status" value="1"/>
</dbReference>
<evidence type="ECO:0000256" key="4">
    <source>
        <dbReference type="ARBA" id="ARBA00022692"/>
    </source>
</evidence>
<evidence type="ECO:0000259" key="8">
    <source>
        <dbReference type="PROSITE" id="PS50850"/>
    </source>
</evidence>
<evidence type="ECO:0000256" key="3">
    <source>
        <dbReference type="ARBA" id="ARBA00022475"/>
    </source>
</evidence>
<dbReference type="OrthoDB" id="7012429at2"/>
<dbReference type="SUPFAM" id="SSF103473">
    <property type="entry name" value="MFS general substrate transporter"/>
    <property type="match status" value="1"/>
</dbReference>
<feature type="transmembrane region" description="Helical" evidence="7">
    <location>
        <begin position="343"/>
        <end position="365"/>
    </location>
</feature>
<accession>A0A4P8QPV6</accession>
<dbReference type="KEGG" id="brb:EH207_11545"/>
<dbReference type="AlphaFoldDB" id="A0A4P8QPV6"/>
<reference evidence="9 10" key="1">
    <citation type="submission" date="2018-11" db="EMBL/GenBank/DDBJ databases">
        <title>Genome sequences of Brenneria nigrifluens and Brenneria rubrifaciens.</title>
        <authorList>
            <person name="Poret-Peterson A.T."/>
            <person name="McClean A.E."/>
            <person name="Kluepfel D.A."/>
        </authorList>
    </citation>
    <scope>NUCLEOTIDE SEQUENCE [LARGE SCALE GENOMIC DNA]</scope>
    <source>
        <strain evidence="9 10">6D370</strain>
    </source>
</reference>
<dbReference type="InterPro" id="IPR020846">
    <property type="entry name" value="MFS_dom"/>
</dbReference>
<evidence type="ECO:0000256" key="7">
    <source>
        <dbReference type="SAM" id="Phobius"/>
    </source>
</evidence>
<keyword evidence="4 7" id="KW-0812">Transmembrane</keyword>
<feature type="transmembrane region" description="Helical" evidence="7">
    <location>
        <begin position="12"/>
        <end position="35"/>
    </location>
</feature>
<keyword evidence="5 7" id="KW-1133">Transmembrane helix</keyword>
<evidence type="ECO:0000313" key="9">
    <source>
        <dbReference type="EMBL" id="QCR09101.1"/>
    </source>
</evidence>
<evidence type="ECO:0000313" key="10">
    <source>
        <dbReference type="Proteomes" id="UP000299580"/>
    </source>
</evidence>
<dbReference type="Gene3D" id="1.20.1250.20">
    <property type="entry name" value="MFS general substrate transporter like domains"/>
    <property type="match status" value="1"/>
</dbReference>
<feature type="transmembrane region" description="Helical" evidence="7">
    <location>
        <begin position="41"/>
        <end position="62"/>
    </location>
</feature>
<name>A0A4P8QPV6_9GAMM</name>
<feature type="transmembrane region" description="Helical" evidence="7">
    <location>
        <begin position="74"/>
        <end position="94"/>
    </location>
</feature>
<gene>
    <name evidence="9" type="ORF">EH207_11545</name>
</gene>
<evidence type="ECO:0000256" key="2">
    <source>
        <dbReference type="ARBA" id="ARBA00022448"/>
    </source>
</evidence>
<dbReference type="InterPro" id="IPR036259">
    <property type="entry name" value="MFS_trans_sf"/>
</dbReference>
<feature type="transmembrane region" description="Helical" evidence="7">
    <location>
        <begin position="371"/>
        <end position="390"/>
    </location>
</feature>
<dbReference type="PANTHER" id="PTHR23513">
    <property type="entry name" value="INTEGRAL MEMBRANE EFFLUX PROTEIN-RELATED"/>
    <property type="match status" value="1"/>
</dbReference>
<keyword evidence="6 7" id="KW-0472">Membrane</keyword>
<dbReference type="Pfam" id="PF05977">
    <property type="entry name" value="MFS_3"/>
    <property type="match status" value="1"/>
</dbReference>
<dbReference type="CDD" id="cd06173">
    <property type="entry name" value="MFS_MefA_like"/>
    <property type="match status" value="1"/>
</dbReference>
<feature type="transmembrane region" description="Helical" evidence="7">
    <location>
        <begin position="250"/>
        <end position="272"/>
    </location>
</feature>
<keyword evidence="10" id="KW-1185">Reference proteome</keyword>
<dbReference type="GO" id="GO:0005886">
    <property type="term" value="C:plasma membrane"/>
    <property type="evidence" value="ECO:0007669"/>
    <property type="project" value="UniProtKB-SubCell"/>
</dbReference>
<dbReference type="EMBL" id="CP034035">
    <property type="protein sequence ID" value="QCR09101.1"/>
    <property type="molecule type" value="Genomic_DNA"/>
</dbReference>
<comment type="subcellular location">
    <subcellularLocation>
        <location evidence="1">Cell membrane</location>
        <topology evidence="1">Multi-pass membrane protein</topology>
    </subcellularLocation>
</comment>
<evidence type="ECO:0000256" key="1">
    <source>
        <dbReference type="ARBA" id="ARBA00004651"/>
    </source>
</evidence>
<keyword evidence="3" id="KW-1003">Cell membrane</keyword>
<keyword evidence="2" id="KW-0813">Transport</keyword>
<feature type="domain" description="Major facilitator superfamily (MFS) profile" evidence="8">
    <location>
        <begin position="214"/>
        <end position="413"/>
    </location>
</feature>
<dbReference type="RefSeq" id="WP_137714112.1">
    <property type="nucleotide sequence ID" value="NZ_CP034035.1"/>
</dbReference>
<dbReference type="GO" id="GO:0022857">
    <property type="term" value="F:transmembrane transporter activity"/>
    <property type="evidence" value="ECO:0007669"/>
    <property type="project" value="InterPro"/>
</dbReference>
<dbReference type="PROSITE" id="PS50850">
    <property type="entry name" value="MFS"/>
    <property type="match status" value="1"/>
</dbReference>
<evidence type="ECO:0000256" key="6">
    <source>
        <dbReference type="ARBA" id="ARBA00023136"/>
    </source>
</evidence>
<protein>
    <submittedName>
        <fullName evidence="9">MFS transporter</fullName>
    </submittedName>
</protein>
<sequence>MNSRLGRDFWIYRCGQIATALGYSASSIAVIWWILGEYQKMIYVSYVIVPPLIISALSQPLVAPLGDRFNKKRLLQYGLAIQFVSYLIVAVIFMVGEMNIAVLIAFEMLSTTGKIIFNSGSIGILPHLVSESKIPDGINITQRINSVMSILGGALGGSMVTFLGVANSFLFLSVCLLLAFLLCMMINYSTQSENSGVNVSTWMNDVKDGFKYTIQNPVVSGFFIYSLIIGIAFAPMTLAFPYIIKEINGLPPLFVGFLTTSMGGGVILGSLCLPYLKKIFDNKYIVYFSSTLFFLSLLMVGVYRHVMVLFIGQFIIGLSRNWINVTVDSLLMVNLPKELRTRVLSNLMFFAMINMPLAMIIFGGLMDALGVYNIFLVLSMLSFAGMLAIVSNKGVRGFLSAKPEEAMAMLSRD</sequence>
<feature type="transmembrane region" description="Helical" evidence="7">
    <location>
        <begin position="284"/>
        <end position="303"/>
    </location>
</feature>
<evidence type="ECO:0000256" key="5">
    <source>
        <dbReference type="ARBA" id="ARBA00022989"/>
    </source>
</evidence>
<feature type="transmembrane region" description="Helical" evidence="7">
    <location>
        <begin position="169"/>
        <end position="188"/>
    </location>
</feature>
<feature type="transmembrane region" description="Helical" evidence="7">
    <location>
        <begin position="222"/>
        <end position="244"/>
    </location>
</feature>
<organism evidence="9 10">
    <name type="scientific">Brenneria rubrifaciens</name>
    <dbReference type="NCBI Taxonomy" id="55213"/>
    <lineage>
        <taxon>Bacteria</taxon>
        <taxon>Pseudomonadati</taxon>
        <taxon>Pseudomonadota</taxon>
        <taxon>Gammaproteobacteria</taxon>
        <taxon>Enterobacterales</taxon>
        <taxon>Pectobacteriaceae</taxon>
        <taxon>Brenneria</taxon>
    </lineage>
</organism>
<dbReference type="Proteomes" id="UP000299580">
    <property type="component" value="Chromosome"/>
</dbReference>
<dbReference type="InterPro" id="IPR010290">
    <property type="entry name" value="TM_effector"/>
</dbReference>
<proteinExistence type="predicted"/>
<feature type="transmembrane region" description="Helical" evidence="7">
    <location>
        <begin position="309"/>
        <end position="331"/>
    </location>
</feature>